<evidence type="ECO:0000256" key="4">
    <source>
        <dbReference type="SAM" id="Phobius"/>
    </source>
</evidence>
<protein>
    <submittedName>
        <fullName evidence="5">MFS general substrate transporter</fullName>
    </submittedName>
</protein>
<gene>
    <name evidence="5" type="ORF">K469DRAFT_712489</name>
</gene>
<evidence type="ECO:0000313" key="6">
    <source>
        <dbReference type="Proteomes" id="UP000800200"/>
    </source>
</evidence>
<sequence>MDPGSTSTHPQTFASSAPKSSTIGSSKLAPPIPTTLLSPNKACQLSKATLPAVSTTPSTAIRLEKEQDASKLRAKAYIAQTLLLFNILGVPLSFSPWLEYYYNSYLPGTLLYQLSLIPAVQLLLIFGLAFPVGWLYDCGYFRRILASAIALAIACPFLLTFCTKWWHVLLCQGIELGVSHGSLYALGTLALASHYKNNISLVSGVGIAVGFTGGILYTLVATFMLQDGRFVQTCIVNGCISISTLVPVYFLLRPNEAYRRLPAQYSRGMRRDRGTWWFVLGFLCTFFSLFIGPTYLVLYVSASQIWPLAASSILLISLTLGFASSLACSWFKVHERWGSVNLFIIATLLAGSCYIPLVWLRDCRVIWVCSSIYGLCLGVLLGYYGRVVGIFLGGLKPVSHVRVRKMLTLSSLACVAGETVTSLLIKVGGGNFELAFVVCGVVMVLGGLLLLWARMVKIGWRWYVII</sequence>
<feature type="transmembrane region" description="Helical" evidence="4">
    <location>
        <begin position="340"/>
        <end position="359"/>
    </location>
</feature>
<dbReference type="AlphaFoldDB" id="A0A6A6ENG4"/>
<dbReference type="Gene3D" id="1.20.1250.20">
    <property type="entry name" value="MFS general substrate transporter like domains"/>
    <property type="match status" value="1"/>
</dbReference>
<dbReference type="InterPro" id="IPR036259">
    <property type="entry name" value="MFS_trans_sf"/>
</dbReference>
<feature type="transmembrane region" description="Helical" evidence="4">
    <location>
        <begin position="406"/>
        <end position="428"/>
    </location>
</feature>
<keyword evidence="6" id="KW-1185">Reference proteome</keyword>
<feature type="transmembrane region" description="Helical" evidence="4">
    <location>
        <begin position="110"/>
        <end position="132"/>
    </location>
</feature>
<evidence type="ECO:0000256" key="1">
    <source>
        <dbReference type="ARBA" id="ARBA00004141"/>
    </source>
</evidence>
<feature type="compositionally biased region" description="Polar residues" evidence="3">
    <location>
        <begin position="1"/>
        <end position="25"/>
    </location>
</feature>
<feature type="transmembrane region" description="Helical" evidence="4">
    <location>
        <begin position="365"/>
        <end position="385"/>
    </location>
</feature>
<feature type="region of interest" description="Disordered" evidence="3">
    <location>
        <begin position="1"/>
        <end position="33"/>
    </location>
</feature>
<dbReference type="EMBL" id="ML994613">
    <property type="protein sequence ID" value="KAF2193707.1"/>
    <property type="molecule type" value="Genomic_DNA"/>
</dbReference>
<feature type="transmembrane region" description="Helical" evidence="4">
    <location>
        <begin position="434"/>
        <end position="453"/>
    </location>
</feature>
<feature type="transmembrane region" description="Helical" evidence="4">
    <location>
        <begin position="305"/>
        <end position="328"/>
    </location>
</feature>
<keyword evidence="4" id="KW-1133">Transmembrane helix</keyword>
<dbReference type="GO" id="GO:0016020">
    <property type="term" value="C:membrane"/>
    <property type="evidence" value="ECO:0007669"/>
    <property type="project" value="UniProtKB-SubCell"/>
</dbReference>
<feature type="transmembrane region" description="Helical" evidence="4">
    <location>
        <begin position="144"/>
        <end position="167"/>
    </location>
</feature>
<comment type="similarity">
    <text evidence="2">Belongs to the major facilitator superfamily. Monocarboxylate porter (TC 2.A.1.13) family.</text>
</comment>
<evidence type="ECO:0000313" key="5">
    <source>
        <dbReference type="EMBL" id="KAF2193707.1"/>
    </source>
</evidence>
<name>A0A6A6ENG4_9PEZI</name>
<dbReference type="GO" id="GO:0022857">
    <property type="term" value="F:transmembrane transporter activity"/>
    <property type="evidence" value="ECO:0007669"/>
    <property type="project" value="InterPro"/>
</dbReference>
<keyword evidence="4" id="KW-0472">Membrane</keyword>
<dbReference type="PANTHER" id="PTHR11360">
    <property type="entry name" value="MONOCARBOXYLATE TRANSPORTER"/>
    <property type="match status" value="1"/>
</dbReference>
<keyword evidence="4" id="KW-0812">Transmembrane</keyword>
<dbReference type="Proteomes" id="UP000800200">
    <property type="component" value="Unassembled WGS sequence"/>
</dbReference>
<reference evidence="5" key="1">
    <citation type="journal article" date="2020" name="Stud. Mycol.">
        <title>101 Dothideomycetes genomes: a test case for predicting lifestyles and emergence of pathogens.</title>
        <authorList>
            <person name="Haridas S."/>
            <person name="Albert R."/>
            <person name="Binder M."/>
            <person name="Bloem J."/>
            <person name="Labutti K."/>
            <person name="Salamov A."/>
            <person name="Andreopoulos B."/>
            <person name="Baker S."/>
            <person name="Barry K."/>
            <person name="Bills G."/>
            <person name="Bluhm B."/>
            <person name="Cannon C."/>
            <person name="Castanera R."/>
            <person name="Culley D."/>
            <person name="Daum C."/>
            <person name="Ezra D."/>
            <person name="Gonzalez J."/>
            <person name="Henrissat B."/>
            <person name="Kuo A."/>
            <person name="Liang C."/>
            <person name="Lipzen A."/>
            <person name="Lutzoni F."/>
            <person name="Magnuson J."/>
            <person name="Mondo S."/>
            <person name="Nolan M."/>
            <person name="Ohm R."/>
            <person name="Pangilinan J."/>
            <person name="Park H.-J."/>
            <person name="Ramirez L."/>
            <person name="Alfaro M."/>
            <person name="Sun H."/>
            <person name="Tritt A."/>
            <person name="Yoshinaga Y."/>
            <person name="Zwiers L.-H."/>
            <person name="Turgeon B."/>
            <person name="Goodwin S."/>
            <person name="Spatafora J."/>
            <person name="Crous P."/>
            <person name="Grigoriev I."/>
        </authorList>
    </citation>
    <scope>NUCLEOTIDE SEQUENCE</scope>
    <source>
        <strain evidence="5">CBS 207.26</strain>
    </source>
</reference>
<dbReference type="InterPro" id="IPR050327">
    <property type="entry name" value="Proton-linked_MCT"/>
</dbReference>
<proteinExistence type="inferred from homology"/>
<organism evidence="5 6">
    <name type="scientific">Zopfia rhizophila CBS 207.26</name>
    <dbReference type="NCBI Taxonomy" id="1314779"/>
    <lineage>
        <taxon>Eukaryota</taxon>
        <taxon>Fungi</taxon>
        <taxon>Dikarya</taxon>
        <taxon>Ascomycota</taxon>
        <taxon>Pezizomycotina</taxon>
        <taxon>Dothideomycetes</taxon>
        <taxon>Dothideomycetes incertae sedis</taxon>
        <taxon>Zopfiaceae</taxon>
        <taxon>Zopfia</taxon>
    </lineage>
</organism>
<comment type="subcellular location">
    <subcellularLocation>
        <location evidence="1">Membrane</location>
        <topology evidence="1">Multi-pass membrane protein</topology>
    </subcellularLocation>
</comment>
<accession>A0A6A6ENG4</accession>
<feature type="transmembrane region" description="Helical" evidence="4">
    <location>
        <begin position="77"/>
        <end position="98"/>
    </location>
</feature>
<evidence type="ECO:0000256" key="3">
    <source>
        <dbReference type="SAM" id="MobiDB-lite"/>
    </source>
</evidence>
<feature type="transmembrane region" description="Helical" evidence="4">
    <location>
        <begin position="173"/>
        <end position="192"/>
    </location>
</feature>
<dbReference type="SUPFAM" id="SSF103473">
    <property type="entry name" value="MFS general substrate transporter"/>
    <property type="match status" value="1"/>
</dbReference>
<evidence type="ECO:0000256" key="2">
    <source>
        <dbReference type="ARBA" id="ARBA00006727"/>
    </source>
</evidence>
<dbReference type="OrthoDB" id="3797192at2759"/>
<dbReference type="InterPro" id="IPR011701">
    <property type="entry name" value="MFS"/>
</dbReference>
<feature type="transmembrane region" description="Helical" evidence="4">
    <location>
        <begin position="230"/>
        <end position="252"/>
    </location>
</feature>
<feature type="transmembrane region" description="Helical" evidence="4">
    <location>
        <begin position="276"/>
        <end position="299"/>
    </location>
</feature>
<dbReference type="Pfam" id="PF07690">
    <property type="entry name" value="MFS_1"/>
    <property type="match status" value="1"/>
</dbReference>
<dbReference type="PANTHER" id="PTHR11360:SF234">
    <property type="entry name" value="MFS-TYPE TRANSPORTER DBAD-RELATED"/>
    <property type="match status" value="1"/>
</dbReference>
<feature type="transmembrane region" description="Helical" evidence="4">
    <location>
        <begin position="199"/>
        <end position="224"/>
    </location>
</feature>